<feature type="transmembrane region" description="Helical" evidence="3">
    <location>
        <begin position="12"/>
        <end position="33"/>
    </location>
</feature>
<dbReference type="RefSeq" id="WP_282735779.1">
    <property type="nucleotide sequence ID" value="NZ_JASCQP010000027.1"/>
</dbReference>
<keyword evidence="3" id="KW-0472">Membrane</keyword>
<dbReference type="EMBL" id="JASCQP010000027">
    <property type="protein sequence ID" value="MDI5891842.1"/>
    <property type="molecule type" value="Genomic_DNA"/>
</dbReference>
<feature type="compositionally biased region" description="Basic and acidic residues" evidence="2">
    <location>
        <begin position="110"/>
        <end position="120"/>
    </location>
</feature>
<evidence type="ECO:0000256" key="3">
    <source>
        <dbReference type="SAM" id="Phobius"/>
    </source>
</evidence>
<organism evidence="4 5">
    <name type="scientific">Halomonas rhizosphaerae</name>
    <dbReference type="NCBI Taxonomy" id="3043296"/>
    <lineage>
        <taxon>Bacteria</taxon>
        <taxon>Pseudomonadati</taxon>
        <taxon>Pseudomonadota</taxon>
        <taxon>Gammaproteobacteria</taxon>
        <taxon>Oceanospirillales</taxon>
        <taxon>Halomonadaceae</taxon>
        <taxon>Halomonas</taxon>
    </lineage>
</organism>
<feature type="region of interest" description="Disordered" evidence="2">
    <location>
        <begin position="110"/>
        <end position="132"/>
    </location>
</feature>
<protein>
    <submittedName>
        <fullName evidence="4">Uncharacterized protein</fullName>
    </submittedName>
</protein>
<accession>A0ABT6V0T0</accession>
<evidence type="ECO:0000313" key="4">
    <source>
        <dbReference type="EMBL" id="MDI5891842.1"/>
    </source>
</evidence>
<keyword evidence="1" id="KW-0175">Coiled coil</keyword>
<gene>
    <name evidence="4" type="ORF">QLQ83_12120</name>
</gene>
<feature type="coiled-coil region" evidence="1">
    <location>
        <begin position="139"/>
        <end position="166"/>
    </location>
</feature>
<reference evidence="4 5" key="1">
    <citation type="submission" date="2023-04" db="EMBL/GenBank/DDBJ databases">
        <title>Halomonas strains isolated from rhizosphere soil.</title>
        <authorList>
            <person name="Xu L."/>
            <person name="Sun J.-Q."/>
        </authorList>
    </citation>
    <scope>NUCLEOTIDE SEQUENCE [LARGE SCALE GENOMIC DNA]</scope>
    <source>
        <strain evidence="4 5">LR5S20</strain>
    </source>
</reference>
<keyword evidence="3" id="KW-0812">Transmembrane</keyword>
<keyword evidence="3" id="KW-1133">Transmembrane helix</keyword>
<dbReference type="Proteomes" id="UP001225957">
    <property type="component" value="Unassembled WGS sequence"/>
</dbReference>
<sequence>MLNSTSCSTLRKLSLIIVTTGAFAIFFLISSYYSSDAKAEALSVTYNEHGASIETNDGAIYLGVSCDAYSNAFGNGNWEWGNGGVAVYFQEKSFGFPHLDFKIQNERCRSDQQDKKKLDTTRSTSSGGGLDPEVRERVLDLTQDHIDGLKRKLAALNDERRSLECREVELRCPARRVCDFSKDKKVIIRSFNGEFWFYKSGRIVPLEAIHENKC</sequence>
<evidence type="ECO:0000256" key="1">
    <source>
        <dbReference type="SAM" id="Coils"/>
    </source>
</evidence>
<evidence type="ECO:0000313" key="5">
    <source>
        <dbReference type="Proteomes" id="UP001225957"/>
    </source>
</evidence>
<comment type="caution">
    <text evidence="4">The sequence shown here is derived from an EMBL/GenBank/DDBJ whole genome shotgun (WGS) entry which is preliminary data.</text>
</comment>
<proteinExistence type="predicted"/>
<name>A0ABT6V0T0_9GAMM</name>
<evidence type="ECO:0000256" key="2">
    <source>
        <dbReference type="SAM" id="MobiDB-lite"/>
    </source>
</evidence>
<keyword evidence="5" id="KW-1185">Reference proteome</keyword>